<dbReference type="RefSeq" id="WP_343981689.1">
    <property type="nucleotide sequence ID" value="NZ_BAAAJG010000015.1"/>
</dbReference>
<name>A0ABW4FGC1_9PSEU</name>
<keyword evidence="4 7" id="KW-1133">Transmembrane helix</keyword>
<reference evidence="9" key="1">
    <citation type="journal article" date="2019" name="Int. J. Syst. Evol. Microbiol.">
        <title>The Global Catalogue of Microorganisms (GCM) 10K type strain sequencing project: providing services to taxonomists for standard genome sequencing and annotation.</title>
        <authorList>
            <consortium name="The Broad Institute Genomics Platform"/>
            <consortium name="The Broad Institute Genome Sequencing Center for Infectious Disease"/>
            <person name="Wu L."/>
            <person name="Ma J."/>
        </authorList>
    </citation>
    <scope>NUCLEOTIDE SEQUENCE [LARGE SCALE GENOMIC DNA]</scope>
    <source>
        <strain evidence="9">JCM 12165</strain>
    </source>
</reference>
<evidence type="ECO:0000256" key="6">
    <source>
        <dbReference type="SAM" id="MobiDB-lite"/>
    </source>
</evidence>
<comment type="subcellular location">
    <subcellularLocation>
        <location evidence="1">Cell membrane</location>
        <topology evidence="1">Multi-pass membrane protein</topology>
    </subcellularLocation>
</comment>
<proteinExistence type="predicted"/>
<evidence type="ECO:0000313" key="9">
    <source>
        <dbReference type="Proteomes" id="UP001597145"/>
    </source>
</evidence>
<sequence>MKTTTGAPVGDPAVGAPGAGPSPRRRLGLSEGALQTLLLFGFLVLVAAYFTSRDPDFLTSRNAVNILVNASVIGIVSLGQLFALVSGGFDLSVGGIVPLGGVGFALLVNADYGVLPAVVLVLAAGGVWGVVNGLLIAKARINPLIATLGTLSVTGGLALTLADGVQVPFVDVADGVLTRRQLFDVNNHVWIFLGLAVVVFLVLRYTSYGRQLYAVGGNKQAARLAGIRVDGVTVIVYVVSGALAALAGAVLASQLLTGSGTAGTNSGLQSITAVILGGAALSGGVGGVPGTVIGVLILGALANGMAILSVPSFYQTMATGAVLLVAVGISQFRSSRRAAS</sequence>
<protein>
    <submittedName>
        <fullName evidence="8">ABC transporter permease</fullName>
    </submittedName>
</protein>
<feature type="region of interest" description="Disordered" evidence="6">
    <location>
        <begin position="1"/>
        <end position="23"/>
    </location>
</feature>
<keyword evidence="5 7" id="KW-0472">Membrane</keyword>
<dbReference type="InterPro" id="IPR001851">
    <property type="entry name" value="ABC_transp_permease"/>
</dbReference>
<evidence type="ECO:0000256" key="3">
    <source>
        <dbReference type="ARBA" id="ARBA00022692"/>
    </source>
</evidence>
<dbReference type="Proteomes" id="UP001597145">
    <property type="component" value="Unassembled WGS sequence"/>
</dbReference>
<evidence type="ECO:0000256" key="5">
    <source>
        <dbReference type="ARBA" id="ARBA00023136"/>
    </source>
</evidence>
<evidence type="ECO:0000256" key="2">
    <source>
        <dbReference type="ARBA" id="ARBA00022475"/>
    </source>
</evidence>
<accession>A0ABW4FGC1</accession>
<keyword evidence="3 7" id="KW-0812">Transmembrane</keyword>
<dbReference type="PANTHER" id="PTHR32196:SF72">
    <property type="entry name" value="RIBOSE IMPORT PERMEASE PROTEIN RBSC"/>
    <property type="match status" value="1"/>
</dbReference>
<dbReference type="PANTHER" id="PTHR32196">
    <property type="entry name" value="ABC TRANSPORTER PERMEASE PROTEIN YPHD-RELATED-RELATED"/>
    <property type="match status" value="1"/>
</dbReference>
<feature type="transmembrane region" description="Helical" evidence="7">
    <location>
        <begin position="144"/>
        <end position="169"/>
    </location>
</feature>
<keyword evidence="9" id="KW-1185">Reference proteome</keyword>
<feature type="transmembrane region" description="Helical" evidence="7">
    <location>
        <begin position="32"/>
        <end position="51"/>
    </location>
</feature>
<keyword evidence="2" id="KW-1003">Cell membrane</keyword>
<feature type="transmembrane region" description="Helical" evidence="7">
    <location>
        <begin position="313"/>
        <end position="332"/>
    </location>
</feature>
<gene>
    <name evidence="8" type="ORF">ACFSCY_09105</name>
</gene>
<comment type="caution">
    <text evidence="8">The sequence shown here is derived from an EMBL/GenBank/DDBJ whole genome shotgun (WGS) entry which is preliminary data.</text>
</comment>
<feature type="transmembrane region" description="Helical" evidence="7">
    <location>
        <begin position="114"/>
        <end position="137"/>
    </location>
</feature>
<evidence type="ECO:0000256" key="7">
    <source>
        <dbReference type="SAM" id="Phobius"/>
    </source>
</evidence>
<dbReference type="CDD" id="cd06579">
    <property type="entry name" value="TM_PBP1_transp_AraH_like"/>
    <property type="match status" value="1"/>
</dbReference>
<evidence type="ECO:0000256" key="1">
    <source>
        <dbReference type="ARBA" id="ARBA00004651"/>
    </source>
</evidence>
<feature type="transmembrane region" description="Helical" evidence="7">
    <location>
        <begin position="227"/>
        <end position="251"/>
    </location>
</feature>
<feature type="transmembrane region" description="Helical" evidence="7">
    <location>
        <begin position="271"/>
        <end position="301"/>
    </location>
</feature>
<feature type="transmembrane region" description="Helical" evidence="7">
    <location>
        <begin position="63"/>
        <end position="84"/>
    </location>
</feature>
<evidence type="ECO:0000256" key="4">
    <source>
        <dbReference type="ARBA" id="ARBA00022989"/>
    </source>
</evidence>
<feature type="transmembrane region" description="Helical" evidence="7">
    <location>
        <begin position="189"/>
        <end position="206"/>
    </location>
</feature>
<dbReference type="EMBL" id="JBHUCP010000005">
    <property type="protein sequence ID" value="MFD1529596.1"/>
    <property type="molecule type" value="Genomic_DNA"/>
</dbReference>
<feature type="compositionally biased region" description="Low complexity" evidence="6">
    <location>
        <begin position="1"/>
        <end position="21"/>
    </location>
</feature>
<organism evidence="8 9">
    <name type="scientific">Pseudonocardia aurantiaca</name>
    <dbReference type="NCBI Taxonomy" id="75290"/>
    <lineage>
        <taxon>Bacteria</taxon>
        <taxon>Bacillati</taxon>
        <taxon>Actinomycetota</taxon>
        <taxon>Actinomycetes</taxon>
        <taxon>Pseudonocardiales</taxon>
        <taxon>Pseudonocardiaceae</taxon>
        <taxon>Pseudonocardia</taxon>
    </lineage>
</organism>
<dbReference type="Pfam" id="PF02653">
    <property type="entry name" value="BPD_transp_2"/>
    <property type="match status" value="1"/>
</dbReference>
<evidence type="ECO:0000313" key="8">
    <source>
        <dbReference type="EMBL" id="MFD1529596.1"/>
    </source>
</evidence>